<keyword evidence="3" id="KW-1185">Reference proteome</keyword>
<protein>
    <recommendedName>
        <fullName evidence="4">Tyr recombinase domain-containing protein</fullName>
    </recommendedName>
</protein>
<dbReference type="InterPro" id="IPR013762">
    <property type="entry name" value="Integrase-like_cat_sf"/>
</dbReference>
<dbReference type="EMBL" id="CP023563">
    <property type="protein sequence ID" value="ATG52117.1"/>
    <property type="molecule type" value="Genomic_DNA"/>
</dbReference>
<reference evidence="3" key="1">
    <citation type="submission" date="2017-09" db="EMBL/GenBank/DDBJ databases">
        <title>Brachybacterium sp. VM2412.</title>
        <authorList>
            <person name="Tak E.J."/>
            <person name="Bae J.-W."/>
        </authorList>
    </citation>
    <scope>NUCLEOTIDE SEQUENCE [LARGE SCALE GENOMIC DNA]</scope>
    <source>
        <strain evidence="3">VM2412</strain>
    </source>
</reference>
<proteinExistence type="predicted"/>
<keyword evidence="1" id="KW-0233">DNA recombination</keyword>
<evidence type="ECO:0000313" key="2">
    <source>
        <dbReference type="EMBL" id="ATG52117.1"/>
    </source>
</evidence>
<dbReference type="GO" id="GO:0015074">
    <property type="term" value="P:DNA integration"/>
    <property type="evidence" value="ECO:0007669"/>
    <property type="project" value="InterPro"/>
</dbReference>
<accession>A0A291GPL2</accession>
<dbReference type="InterPro" id="IPR011010">
    <property type="entry name" value="DNA_brk_join_enz"/>
</dbReference>
<evidence type="ECO:0008006" key="4">
    <source>
        <dbReference type="Google" id="ProtNLM"/>
    </source>
</evidence>
<sequence>MSRAATTRLEPGEHSIDRAQVFPYRDGFALRWSIRLHSGRLMRPLTQGPAKGKVRARARARAADLLSGSGDGGWKGTSKTLDYLDTVTLPAIRAERLADSTTRRYELAYRLLRGECEDETCKHAHALAGLSLREAMRPRALTSCLEEIGRLHGAVNAKHAKTVAKKYLAAPLRVDEVIEYNPLMDLDLDLSGAKKPAYSRGGRALTAEQYRAAIEYLLAADPEDVEAPKRGRWTREQRVIERAACIDIVLAQATTGLRTSELCMRPTEDCHADASGTFIVELPPDATKTRTGRPVPVLAPAVSKRLATRLDSGSPWLFPSPTDQAKVWDPRNRDRKLAALYRELAEQLHIEMFEYERGHSWRTTNNTLLYDVLPEATRTRLFGHTAAVNRQRYTAVTSTEAVVSAAAGIFEK</sequence>
<dbReference type="Gene3D" id="1.10.443.10">
    <property type="entry name" value="Intergrase catalytic core"/>
    <property type="match status" value="1"/>
</dbReference>
<evidence type="ECO:0000313" key="3">
    <source>
        <dbReference type="Proteomes" id="UP000218165"/>
    </source>
</evidence>
<dbReference type="GO" id="GO:0003677">
    <property type="term" value="F:DNA binding"/>
    <property type="evidence" value="ECO:0007669"/>
    <property type="project" value="InterPro"/>
</dbReference>
<dbReference type="AlphaFoldDB" id="A0A291GPL2"/>
<organism evidence="2 3">
    <name type="scientific">Brachybacterium vulturis</name>
    <dbReference type="NCBI Taxonomy" id="2017484"/>
    <lineage>
        <taxon>Bacteria</taxon>
        <taxon>Bacillati</taxon>
        <taxon>Actinomycetota</taxon>
        <taxon>Actinomycetes</taxon>
        <taxon>Micrococcales</taxon>
        <taxon>Dermabacteraceae</taxon>
        <taxon>Brachybacterium</taxon>
    </lineage>
</organism>
<dbReference type="SUPFAM" id="SSF56349">
    <property type="entry name" value="DNA breaking-rejoining enzymes"/>
    <property type="match status" value="1"/>
</dbReference>
<evidence type="ECO:0000256" key="1">
    <source>
        <dbReference type="ARBA" id="ARBA00023172"/>
    </source>
</evidence>
<dbReference type="GO" id="GO:0006310">
    <property type="term" value="P:DNA recombination"/>
    <property type="evidence" value="ECO:0007669"/>
    <property type="project" value="UniProtKB-KW"/>
</dbReference>
<dbReference type="Proteomes" id="UP000218165">
    <property type="component" value="Chromosome"/>
</dbReference>
<name>A0A291GPL2_9MICO</name>
<dbReference type="KEGG" id="brz:CFK38_11740"/>
<gene>
    <name evidence="2" type="ORF">CFK38_11740</name>
</gene>